<proteinExistence type="predicted"/>
<dbReference type="Pfam" id="PF14060">
    <property type="entry name" value="DUF4252"/>
    <property type="match status" value="1"/>
</dbReference>
<reference evidence="2" key="2">
    <citation type="journal article" date="2021" name="Sci. Rep.">
        <title>The distribution of antibiotic resistance genes in chicken gut microbiota commensals.</title>
        <authorList>
            <person name="Juricova H."/>
            <person name="Matiasovicova J."/>
            <person name="Kubasova T."/>
            <person name="Cejkova D."/>
            <person name="Rychlik I."/>
        </authorList>
    </citation>
    <scope>NUCLEOTIDE SEQUENCE</scope>
    <source>
        <strain evidence="2">An824</strain>
    </source>
</reference>
<accession>A0A939B7E7</accession>
<evidence type="ECO:0000313" key="3">
    <source>
        <dbReference type="Proteomes" id="UP000706891"/>
    </source>
</evidence>
<evidence type="ECO:0000313" key="2">
    <source>
        <dbReference type="EMBL" id="MBM6673243.1"/>
    </source>
</evidence>
<keyword evidence="3" id="KW-1185">Reference proteome</keyword>
<keyword evidence="1" id="KW-0732">Signal</keyword>
<feature type="signal peptide" evidence="1">
    <location>
        <begin position="1"/>
        <end position="21"/>
    </location>
</feature>
<sequence>MKKLLMFIAMAVFCTAGFAKTADEVINEIKAATNAQVISFDKEMLKQQFKGNDDIPKEFFDSVDEGTVLVLDGVPSDKMKLFNDKVAGLQADNSYEQIASVFDNESRVKILGKKDNDIIKELLIIVSNGGDGVFIKLSGNLKPEDLGKIVNEKTININ</sequence>
<dbReference type="Proteomes" id="UP000706891">
    <property type="component" value="Unassembled WGS sequence"/>
</dbReference>
<organism evidence="2 3">
    <name type="scientific">Marseilla massiliensis</name>
    <dbReference type="NCBI Taxonomy" id="1841864"/>
    <lineage>
        <taxon>Bacteria</taxon>
        <taxon>Pseudomonadati</taxon>
        <taxon>Bacteroidota</taxon>
        <taxon>Bacteroidia</taxon>
        <taxon>Bacteroidales</taxon>
        <taxon>Prevotellaceae</taxon>
        <taxon>Marseilla</taxon>
    </lineage>
</organism>
<dbReference type="AlphaFoldDB" id="A0A939B7E7"/>
<name>A0A939B7E7_9BACT</name>
<comment type="caution">
    <text evidence="2">The sequence shown here is derived from an EMBL/GenBank/DDBJ whole genome shotgun (WGS) entry which is preliminary data.</text>
</comment>
<dbReference type="InterPro" id="IPR025348">
    <property type="entry name" value="DUF4252"/>
</dbReference>
<dbReference type="EMBL" id="JACJJG010000016">
    <property type="protein sequence ID" value="MBM6673243.1"/>
    <property type="molecule type" value="Genomic_DNA"/>
</dbReference>
<dbReference type="RefSeq" id="WP_205103881.1">
    <property type="nucleotide sequence ID" value="NZ_JACJJG010000016.1"/>
</dbReference>
<feature type="chain" id="PRO_5036898030" evidence="1">
    <location>
        <begin position="22"/>
        <end position="158"/>
    </location>
</feature>
<evidence type="ECO:0000256" key="1">
    <source>
        <dbReference type="SAM" id="SignalP"/>
    </source>
</evidence>
<protein>
    <submittedName>
        <fullName evidence="2">DUF4252 domain-containing protein</fullName>
    </submittedName>
</protein>
<gene>
    <name evidence="2" type="ORF">H6A34_05050</name>
</gene>
<reference evidence="2" key="1">
    <citation type="submission" date="2020-08" db="EMBL/GenBank/DDBJ databases">
        <authorList>
            <person name="Cejkova D."/>
            <person name="Kubasova T."/>
            <person name="Jahodarova E."/>
            <person name="Rychlik I."/>
        </authorList>
    </citation>
    <scope>NUCLEOTIDE SEQUENCE</scope>
    <source>
        <strain evidence="2">An824</strain>
    </source>
</reference>